<proteinExistence type="predicted"/>
<gene>
    <name evidence="1" type="ORF">GCM10009740_16890</name>
</gene>
<evidence type="ECO:0000313" key="2">
    <source>
        <dbReference type="Proteomes" id="UP001501285"/>
    </source>
</evidence>
<name>A0ABP5FMG3_9MICO</name>
<evidence type="ECO:0000313" key="1">
    <source>
        <dbReference type="EMBL" id="GAA2027839.1"/>
    </source>
</evidence>
<reference evidence="2" key="1">
    <citation type="journal article" date="2019" name="Int. J. Syst. Evol. Microbiol.">
        <title>The Global Catalogue of Microorganisms (GCM) 10K type strain sequencing project: providing services to taxonomists for standard genome sequencing and annotation.</title>
        <authorList>
            <consortium name="The Broad Institute Genomics Platform"/>
            <consortium name="The Broad Institute Genome Sequencing Center for Infectious Disease"/>
            <person name="Wu L."/>
            <person name="Ma J."/>
        </authorList>
    </citation>
    <scope>NUCLEOTIDE SEQUENCE [LARGE SCALE GENOMIC DNA]</scope>
    <source>
        <strain evidence="2">JCM 14283</strain>
    </source>
</reference>
<dbReference type="RefSeq" id="WP_343989982.1">
    <property type="nucleotide sequence ID" value="NZ_BAAANB010000008.1"/>
</dbReference>
<evidence type="ECO:0008006" key="3">
    <source>
        <dbReference type="Google" id="ProtNLM"/>
    </source>
</evidence>
<sequence length="146" mass="15735">MLDDTWFSRDMPVLEAAVALLEESRPPVSDSGIAARTGIDRQHVMKALEALEEDFLDVGWDDRADLRVSGAVAACTSAARRATGQWPSAESLAERAIAVVDERIENATDDAERSRWVKLRDGLAGAGRDLVVDVMGAVVSRQITGA</sequence>
<protein>
    <recommendedName>
        <fullName evidence="3">HTH iclR-type domain-containing protein</fullName>
    </recommendedName>
</protein>
<comment type="caution">
    <text evidence="1">The sequence shown here is derived from an EMBL/GenBank/DDBJ whole genome shotgun (WGS) entry which is preliminary data.</text>
</comment>
<dbReference type="Proteomes" id="UP001501285">
    <property type="component" value="Unassembled WGS sequence"/>
</dbReference>
<accession>A0ABP5FMG3</accession>
<organism evidence="1 2">
    <name type="scientific">Terrabacter terrae</name>
    <dbReference type="NCBI Taxonomy" id="318434"/>
    <lineage>
        <taxon>Bacteria</taxon>
        <taxon>Bacillati</taxon>
        <taxon>Actinomycetota</taxon>
        <taxon>Actinomycetes</taxon>
        <taxon>Micrococcales</taxon>
        <taxon>Intrasporangiaceae</taxon>
        <taxon>Terrabacter</taxon>
    </lineage>
</organism>
<dbReference type="EMBL" id="BAAANB010000008">
    <property type="protein sequence ID" value="GAA2027839.1"/>
    <property type="molecule type" value="Genomic_DNA"/>
</dbReference>
<keyword evidence="2" id="KW-1185">Reference proteome</keyword>